<dbReference type="RefSeq" id="WP_132166155.1">
    <property type="nucleotide sequence ID" value="NZ_SMKX01000011.1"/>
</dbReference>
<dbReference type="InterPro" id="IPR000182">
    <property type="entry name" value="GNAT_dom"/>
</dbReference>
<gene>
    <name evidence="2" type="ORF">E1263_05985</name>
</gene>
<proteinExistence type="predicted"/>
<dbReference type="Proteomes" id="UP000295124">
    <property type="component" value="Unassembled WGS sequence"/>
</dbReference>
<dbReference type="PROSITE" id="PS51186">
    <property type="entry name" value="GNAT"/>
    <property type="match status" value="1"/>
</dbReference>
<dbReference type="OrthoDB" id="4375873at2"/>
<evidence type="ECO:0000259" key="1">
    <source>
        <dbReference type="PROSITE" id="PS51186"/>
    </source>
</evidence>
<sequence length="257" mass="27720">MDLATVIAANDKWMGPAPEGSEVVETDEYRLVRLPDRFPDPLQVQWIRSARSADAVLNNIVQRASAYGLSELQVYEKLGSPEGLAEALLKRGAECYDTADVLALALPAELEASELEARWVAELEDVRDANIIASTVFGGPRASDEDLASRLAAYRKQSEAGAGGILVGYVDGVPAGISGLDLVDSVARIWGGAVLDEFRGHGIYRALTAKRLQYAAEHGATMALTQGRISTSSPILKRVGFTSYGQQRSYRLPLEGR</sequence>
<dbReference type="AlphaFoldDB" id="A0A4R4ZRX0"/>
<dbReference type="EMBL" id="SMKX01000011">
    <property type="protein sequence ID" value="TDD61743.1"/>
    <property type="molecule type" value="Genomic_DNA"/>
</dbReference>
<dbReference type="CDD" id="cd04301">
    <property type="entry name" value="NAT_SF"/>
    <property type="match status" value="1"/>
</dbReference>
<dbReference type="Pfam" id="PF00583">
    <property type="entry name" value="Acetyltransf_1"/>
    <property type="match status" value="1"/>
</dbReference>
<feature type="domain" description="N-acetyltransferase" evidence="1">
    <location>
        <begin position="124"/>
        <end position="257"/>
    </location>
</feature>
<name>A0A4R4ZRX0_9ACTN</name>
<keyword evidence="3" id="KW-1185">Reference proteome</keyword>
<evidence type="ECO:0000313" key="3">
    <source>
        <dbReference type="Proteomes" id="UP000295124"/>
    </source>
</evidence>
<evidence type="ECO:0000313" key="2">
    <source>
        <dbReference type="EMBL" id="TDD61743.1"/>
    </source>
</evidence>
<dbReference type="Gene3D" id="3.40.630.30">
    <property type="match status" value="1"/>
</dbReference>
<organism evidence="2 3">
    <name type="scientific">Kribbella antibiotica</name>
    <dbReference type="NCBI Taxonomy" id="190195"/>
    <lineage>
        <taxon>Bacteria</taxon>
        <taxon>Bacillati</taxon>
        <taxon>Actinomycetota</taxon>
        <taxon>Actinomycetes</taxon>
        <taxon>Propionibacteriales</taxon>
        <taxon>Kribbellaceae</taxon>
        <taxon>Kribbella</taxon>
    </lineage>
</organism>
<dbReference type="GO" id="GO:0016747">
    <property type="term" value="F:acyltransferase activity, transferring groups other than amino-acyl groups"/>
    <property type="evidence" value="ECO:0007669"/>
    <property type="project" value="InterPro"/>
</dbReference>
<comment type="caution">
    <text evidence="2">The sequence shown here is derived from an EMBL/GenBank/DDBJ whole genome shotgun (WGS) entry which is preliminary data.</text>
</comment>
<accession>A0A4R4ZRX0</accession>
<protein>
    <submittedName>
        <fullName evidence="2">N-acetyltransferase</fullName>
    </submittedName>
</protein>
<keyword evidence="2" id="KW-0808">Transferase</keyword>
<reference evidence="2 3" key="1">
    <citation type="submission" date="2019-03" db="EMBL/GenBank/DDBJ databases">
        <title>Draft genome sequences of novel Actinobacteria.</title>
        <authorList>
            <person name="Sahin N."/>
            <person name="Ay H."/>
            <person name="Saygin H."/>
        </authorList>
    </citation>
    <scope>NUCLEOTIDE SEQUENCE [LARGE SCALE GENOMIC DNA]</scope>
    <source>
        <strain evidence="2 3">JCM 13523</strain>
    </source>
</reference>
<dbReference type="SUPFAM" id="SSF55729">
    <property type="entry name" value="Acyl-CoA N-acyltransferases (Nat)"/>
    <property type="match status" value="1"/>
</dbReference>
<dbReference type="InterPro" id="IPR016181">
    <property type="entry name" value="Acyl_CoA_acyltransferase"/>
</dbReference>